<comment type="caution">
    <text evidence="3">The sequence shown here is derived from an EMBL/GenBank/DDBJ whole genome shotgun (WGS) entry which is preliminary data.</text>
</comment>
<sequence>MEGSLPSSNRKRILFICTHNSARSQMAEALINKFHSEEYEAHSAGTEPTAVSPYAIRAMAEIGINISNNHAKHVDTYRGQTFDYVVTVCDHAKETCPFFPGAKKYLHQGLEDPSASKGSDEQKSAIFNRVRDRIKNWIESTFIQEN</sequence>
<protein>
    <recommendedName>
        <fullName evidence="2">Phosphotyrosine protein phosphatase I domain-containing protein</fullName>
    </recommendedName>
</protein>
<dbReference type="Pfam" id="PF01451">
    <property type="entry name" value="LMWPc"/>
    <property type="match status" value="1"/>
</dbReference>
<dbReference type="InterPro" id="IPR036196">
    <property type="entry name" value="Ptyr_pPase_sf"/>
</dbReference>
<dbReference type="PANTHER" id="PTHR43428">
    <property type="entry name" value="ARSENATE REDUCTASE"/>
    <property type="match status" value="1"/>
</dbReference>
<dbReference type="GO" id="GO:0046685">
    <property type="term" value="P:response to arsenic-containing substance"/>
    <property type="evidence" value="ECO:0007669"/>
    <property type="project" value="UniProtKB-KW"/>
</dbReference>
<dbReference type="STRING" id="1703779.AMJ83_10530"/>
<dbReference type="PATRIC" id="fig|1703779.3.peg.2280"/>
<evidence type="ECO:0000256" key="1">
    <source>
        <dbReference type="ARBA" id="ARBA00022849"/>
    </source>
</evidence>
<evidence type="ECO:0000313" key="3">
    <source>
        <dbReference type="EMBL" id="KPK62542.1"/>
    </source>
</evidence>
<dbReference type="Gene3D" id="3.40.50.2300">
    <property type="match status" value="1"/>
</dbReference>
<feature type="domain" description="Phosphotyrosine protein phosphatase I" evidence="2">
    <location>
        <begin position="11"/>
        <end position="145"/>
    </location>
</feature>
<evidence type="ECO:0000259" key="2">
    <source>
        <dbReference type="SMART" id="SM00226"/>
    </source>
</evidence>
<dbReference type="SUPFAM" id="SSF52788">
    <property type="entry name" value="Phosphotyrosine protein phosphatases I"/>
    <property type="match status" value="1"/>
</dbReference>
<organism evidence="3 4">
    <name type="scientific">candidate division WOR_3 bacterium SM23_42</name>
    <dbReference type="NCBI Taxonomy" id="1703779"/>
    <lineage>
        <taxon>Bacteria</taxon>
        <taxon>Bacteria division WOR-3</taxon>
    </lineage>
</organism>
<gene>
    <name evidence="3" type="ORF">AMJ83_10530</name>
</gene>
<accession>A0A0S8FPS4</accession>
<dbReference type="CDD" id="cd16345">
    <property type="entry name" value="LMWP_ArsC"/>
    <property type="match status" value="1"/>
</dbReference>
<name>A0A0S8FPS4_UNCW3</name>
<dbReference type="Proteomes" id="UP000051373">
    <property type="component" value="Unassembled WGS sequence"/>
</dbReference>
<proteinExistence type="predicted"/>
<dbReference type="InterPro" id="IPR023485">
    <property type="entry name" value="Ptyr_pPase"/>
</dbReference>
<evidence type="ECO:0000313" key="4">
    <source>
        <dbReference type="Proteomes" id="UP000051373"/>
    </source>
</evidence>
<reference evidence="3 4" key="1">
    <citation type="journal article" date="2015" name="Microbiome">
        <title>Genomic resolution of linkages in carbon, nitrogen, and sulfur cycling among widespread estuary sediment bacteria.</title>
        <authorList>
            <person name="Baker B.J."/>
            <person name="Lazar C.S."/>
            <person name="Teske A.P."/>
            <person name="Dick G.J."/>
        </authorList>
    </citation>
    <scope>NUCLEOTIDE SEQUENCE [LARGE SCALE GENOMIC DNA]</scope>
    <source>
        <strain evidence="3">SM23_42</strain>
    </source>
</reference>
<keyword evidence="1" id="KW-0059">Arsenical resistance</keyword>
<dbReference type="EMBL" id="LJUJ01000033">
    <property type="protein sequence ID" value="KPK62542.1"/>
    <property type="molecule type" value="Genomic_DNA"/>
</dbReference>
<dbReference type="PANTHER" id="PTHR43428:SF1">
    <property type="entry name" value="ARSENATE REDUCTASE"/>
    <property type="match status" value="1"/>
</dbReference>
<dbReference type="AlphaFoldDB" id="A0A0S8FPS4"/>
<dbReference type="SMART" id="SM00226">
    <property type="entry name" value="LMWPc"/>
    <property type="match status" value="1"/>
</dbReference>